<proteinExistence type="predicted"/>
<dbReference type="RefSeq" id="WP_184307200.1">
    <property type="nucleotide sequence ID" value="NZ_JACHEN010000001.1"/>
</dbReference>
<accession>A0A841KV85</accession>
<reference evidence="1 2" key="1">
    <citation type="submission" date="2020-08" db="EMBL/GenBank/DDBJ databases">
        <title>Genomic Encyclopedia of Type Strains, Phase IV (KMG-IV): sequencing the most valuable type-strain genomes for metagenomic binning, comparative biology and taxonomic classification.</title>
        <authorList>
            <person name="Goeker M."/>
        </authorList>
    </citation>
    <scope>NUCLEOTIDE SEQUENCE [LARGE SCALE GENOMIC DNA]</scope>
    <source>
        <strain evidence="1 2">DSM 103526</strain>
    </source>
</reference>
<dbReference type="InterPro" id="IPR005370">
    <property type="entry name" value="UPF0180"/>
</dbReference>
<evidence type="ECO:0000313" key="2">
    <source>
        <dbReference type="Proteomes" id="UP000579281"/>
    </source>
</evidence>
<dbReference type="EMBL" id="JACHEN010000001">
    <property type="protein sequence ID" value="MBB6214099.1"/>
    <property type="molecule type" value="Genomic_DNA"/>
</dbReference>
<name>A0A841KV85_9FIRM</name>
<organism evidence="1 2">
    <name type="scientific">Anaerosolibacter carboniphilus</name>
    <dbReference type="NCBI Taxonomy" id="1417629"/>
    <lineage>
        <taxon>Bacteria</taxon>
        <taxon>Bacillati</taxon>
        <taxon>Bacillota</taxon>
        <taxon>Clostridia</taxon>
        <taxon>Peptostreptococcales</taxon>
        <taxon>Thermotaleaceae</taxon>
        <taxon>Anaerosolibacter</taxon>
    </lineage>
</organism>
<dbReference type="AlphaFoldDB" id="A0A841KV85"/>
<keyword evidence="2" id="KW-1185">Reference proteome</keyword>
<dbReference type="Pfam" id="PF03698">
    <property type="entry name" value="UPF0180"/>
    <property type="match status" value="1"/>
</dbReference>
<comment type="caution">
    <text evidence="1">The sequence shown here is derived from an EMBL/GenBank/DDBJ whole genome shotgun (WGS) entry which is preliminary data.</text>
</comment>
<evidence type="ECO:0008006" key="3">
    <source>
        <dbReference type="Google" id="ProtNLM"/>
    </source>
</evidence>
<evidence type="ECO:0000313" key="1">
    <source>
        <dbReference type="EMBL" id="MBB6214099.1"/>
    </source>
</evidence>
<dbReference type="Proteomes" id="UP000579281">
    <property type="component" value="Unassembled WGS sequence"/>
</dbReference>
<sequence>MKKKIVVENNLEEVRDYLGQKGYDVRTMYRNDTLDDITSDAYEAIVVSDLNNMNLSKGLKAKTSIIEASGLTPEQIYQAIHNKVRF</sequence>
<protein>
    <recommendedName>
        <fullName evidence="3">YkuS family protein</fullName>
    </recommendedName>
</protein>
<gene>
    <name evidence="1" type="ORF">HNQ80_000168</name>
</gene>